<accession>A0A240E000</accession>
<evidence type="ECO:0000313" key="3">
    <source>
        <dbReference type="Proteomes" id="UP000218069"/>
    </source>
</evidence>
<dbReference type="EMBL" id="OANS01000003">
    <property type="protein sequence ID" value="SNX28769.1"/>
    <property type="molecule type" value="Genomic_DNA"/>
</dbReference>
<organism evidence="2 3">
    <name type="scientific">Polynucleobacter meluiroseus</name>
    <dbReference type="NCBI Taxonomy" id="1938814"/>
    <lineage>
        <taxon>Bacteria</taxon>
        <taxon>Pseudomonadati</taxon>
        <taxon>Pseudomonadota</taxon>
        <taxon>Betaproteobacteria</taxon>
        <taxon>Burkholderiales</taxon>
        <taxon>Burkholderiaceae</taxon>
        <taxon>Polynucleobacter</taxon>
    </lineage>
</organism>
<keyword evidence="3" id="KW-1185">Reference proteome</keyword>
<keyword evidence="1" id="KW-0175">Coiled coil</keyword>
<proteinExistence type="predicted"/>
<gene>
    <name evidence="2" type="ORF">SAMN06295945_1116</name>
</gene>
<evidence type="ECO:0000313" key="2">
    <source>
        <dbReference type="EMBL" id="SNX28769.1"/>
    </source>
</evidence>
<name>A0A240E000_9BURK</name>
<dbReference type="RefSeq" id="WP_096673175.1">
    <property type="nucleotide sequence ID" value="NZ_OANS01000003.1"/>
</dbReference>
<reference evidence="3" key="1">
    <citation type="submission" date="2017-08" db="EMBL/GenBank/DDBJ databases">
        <authorList>
            <person name="Varghese N."/>
            <person name="Submissions S."/>
        </authorList>
    </citation>
    <scope>NUCLEOTIDE SEQUENCE [LARGE SCALE GENOMIC DNA]</scope>
    <source>
        <strain evidence="3">AP-Melu-1000-B4</strain>
    </source>
</reference>
<feature type="coiled-coil region" evidence="1">
    <location>
        <begin position="253"/>
        <end position="304"/>
    </location>
</feature>
<dbReference type="OrthoDB" id="9132670at2"/>
<sequence length="320" mass="34880">MTNLIIDSTVANSVNPSINLAALGVPSNVVVSNTTPATQPSAFEQLKSLESARISWETVELAQSNNRLYSILKQAYSFYLVMKQDADKEVRKAKLEAMEAFIADKGYTNSFGATTHDMTRVVKCVFGVDRRRVSAYSIALREALRQEVGAEDLVAFLQDNGGVEQIRMGGTKPLSATKRAALVKAEVSEAVLNTVKFDASVVSANADWVDKQVVFVATYLPTGEFEVNAVIRHDGAVNTALAAYYSSKQAKIRADLKADKDAEKELAKELAGQEKVLKSATKKEQKLAEQFVKVQAEKAEAERKAANLAHVSTLFEEVIA</sequence>
<dbReference type="Proteomes" id="UP000218069">
    <property type="component" value="Unassembled WGS sequence"/>
</dbReference>
<protein>
    <submittedName>
        <fullName evidence="2">Uncharacterized protein</fullName>
    </submittedName>
</protein>
<evidence type="ECO:0000256" key="1">
    <source>
        <dbReference type="SAM" id="Coils"/>
    </source>
</evidence>
<dbReference type="AlphaFoldDB" id="A0A240E000"/>